<keyword evidence="2" id="KW-0833">Ubl conjugation pathway</keyword>
<dbReference type="EMBL" id="AP019302">
    <property type="protein sequence ID" value="BBH05967.1"/>
    <property type="molecule type" value="Genomic_DNA"/>
</dbReference>
<feature type="active site" description="Glycyl thioester intermediate" evidence="4">
    <location>
        <position position="185"/>
    </location>
</feature>
<dbReference type="InterPro" id="IPR023313">
    <property type="entry name" value="UBQ-conjugating_AS"/>
</dbReference>
<feature type="domain" description="RRM" evidence="6">
    <location>
        <begin position="325"/>
        <end position="404"/>
    </location>
</feature>
<dbReference type="GO" id="GO:0003723">
    <property type="term" value="F:RNA binding"/>
    <property type="evidence" value="ECO:0007669"/>
    <property type="project" value="UniProtKB-UniRule"/>
</dbReference>
<dbReference type="GO" id="GO:0016740">
    <property type="term" value="F:transferase activity"/>
    <property type="evidence" value="ECO:0007669"/>
    <property type="project" value="UniProtKB-KW"/>
</dbReference>
<evidence type="ECO:0000259" key="7">
    <source>
        <dbReference type="PROSITE" id="PS50127"/>
    </source>
</evidence>
<organism evidence="8">
    <name type="scientific">Prunus dulcis</name>
    <name type="common">Almond</name>
    <name type="synonym">Amygdalus dulcis</name>
    <dbReference type="NCBI Taxonomy" id="3755"/>
    <lineage>
        <taxon>Eukaryota</taxon>
        <taxon>Viridiplantae</taxon>
        <taxon>Streptophyta</taxon>
        <taxon>Embryophyta</taxon>
        <taxon>Tracheophyta</taxon>
        <taxon>Spermatophyta</taxon>
        <taxon>Magnoliopsida</taxon>
        <taxon>eudicotyledons</taxon>
        <taxon>Gunneridae</taxon>
        <taxon>Pentapetalae</taxon>
        <taxon>rosids</taxon>
        <taxon>fabids</taxon>
        <taxon>Rosales</taxon>
        <taxon>Rosaceae</taxon>
        <taxon>Amygdaloideae</taxon>
        <taxon>Amygdaleae</taxon>
        <taxon>Prunus</taxon>
    </lineage>
</organism>
<dbReference type="Gene3D" id="3.10.110.10">
    <property type="entry name" value="Ubiquitin Conjugating Enzyme"/>
    <property type="match status" value="1"/>
</dbReference>
<dbReference type="PANTHER" id="PTHR24067">
    <property type="entry name" value="UBIQUITIN-CONJUGATING ENZYME E2"/>
    <property type="match status" value="1"/>
</dbReference>
<name>A0A4Y1RQ38_PRUDU</name>
<sequence length="629" mass="69788">MVGTPKPERNSNPTHPPTNNAMSGGIARGRLAEERKAWRKNHPHGFVAKPETLSDGTVNLMVWHCTIPGKTGVTNFLMEKTGKLAITQSRKNSSAKYLFLIDQMTEKLLTFCTIMQKLVLILVEDSAGMAFFCGVSLSPSVVTDWEGGFFPLTLHFSEDYPSKPPKCKFPPGFFHPNVYPSGTVCLSILNEDSGWRPAITVKQILVGIQDLLDQPNPADPAQTEGYHLFIQDATEYKKRVRQQAKQYPPLGSKMDDMAAYYPPPPPPPGSVHYPYYQQPPPPQPPPSVAPPLQHHLVQPYFPQHPPPFSSYAPALVPQPSHDEVRTLFVAGLPEDVKPREIYNLFREFPGYESSHLRTPTEKSQPFAFAVFLDQQSAIGAMHALNGMVFDLEKGSTLYIDLAKSNSRSKRSRTDDERSGSDKKARGSSYSRGVPDSGVGSIHMPGMGNSAYNIIGYPSAPRSSALLEHTHGNFNGIPVHETIAGNVNNSAAQHFPQNNTPCPTIFVANLGPTCTEQELIQVFSRCPGFIKLKMQSTYGAPVAFVDFQETPLVIGYCLLNWSAESSARHNSLLVNNGRRHEIGVSFNRSSPKFFCPWLLLISLSQVLLNKNLRMESDPCIFVVIEWKCKW</sequence>
<dbReference type="InterPro" id="IPR050113">
    <property type="entry name" value="Ub_conjugating_enzyme"/>
</dbReference>
<dbReference type="PROSITE" id="PS50127">
    <property type="entry name" value="UBC_2"/>
    <property type="match status" value="1"/>
</dbReference>
<dbReference type="FunFam" id="3.30.70.330:FF:000335">
    <property type="entry name" value="RNA-binding protein with multiple splicing 2"/>
    <property type="match status" value="1"/>
</dbReference>
<protein>
    <submittedName>
        <fullName evidence="8">RNA-binding family protein with RRM/RBD/RNP motifs</fullName>
    </submittedName>
</protein>
<keyword evidence="3" id="KW-0694">RNA-binding</keyword>
<gene>
    <name evidence="8" type="ORF">Prudu_017506</name>
</gene>
<dbReference type="SUPFAM" id="SSF54495">
    <property type="entry name" value="UBC-like"/>
    <property type="match status" value="2"/>
</dbReference>
<evidence type="ECO:0000313" key="8">
    <source>
        <dbReference type="EMBL" id="BBH05967.1"/>
    </source>
</evidence>
<reference evidence="8" key="1">
    <citation type="journal article" date="2019" name="Science">
        <title>Mutation of a bHLH transcription factor allowed almond domestication.</title>
        <authorList>
            <person name="Sanchez-Perez R."/>
            <person name="Pavan S."/>
            <person name="Mazzeo R."/>
            <person name="Moldovan C."/>
            <person name="Aiese Cigliano R."/>
            <person name="Del Cueto J."/>
            <person name="Ricciardi F."/>
            <person name="Lotti C."/>
            <person name="Ricciardi L."/>
            <person name="Dicenta F."/>
            <person name="Lopez-Marques R.L."/>
            <person name="Lindberg Moller B."/>
        </authorList>
    </citation>
    <scope>NUCLEOTIDE SEQUENCE</scope>
</reference>
<dbReference type="InterPro" id="IPR000504">
    <property type="entry name" value="RRM_dom"/>
</dbReference>
<dbReference type="CDD" id="cd12420">
    <property type="entry name" value="RRM_RBPMS_like"/>
    <property type="match status" value="1"/>
</dbReference>
<dbReference type="SMART" id="SM00212">
    <property type="entry name" value="UBCc"/>
    <property type="match status" value="1"/>
</dbReference>
<dbReference type="Pfam" id="PF00076">
    <property type="entry name" value="RRM_1"/>
    <property type="match status" value="2"/>
</dbReference>
<evidence type="ECO:0000256" key="2">
    <source>
        <dbReference type="ARBA" id="ARBA00022786"/>
    </source>
</evidence>
<feature type="region of interest" description="Disordered" evidence="5">
    <location>
        <begin position="1"/>
        <end position="25"/>
    </location>
</feature>
<dbReference type="InterPro" id="IPR035979">
    <property type="entry name" value="RBD_domain_sf"/>
</dbReference>
<feature type="compositionally biased region" description="Pro residues" evidence="5">
    <location>
        <begin position="277"/>
        <end position="288"/>
    </location>
</feature>
<dbReference type="InterPro" id="IPR016135">
    <property type="entry name" value="UBQ-conjugating_enzyme/RWD"/>
</dbReference>
<dbReference type="SUPFAM" id="SSF54928">
    <property type="entry name" value="RNA-binding domain, RBD"/>
    <property type="match status" value="1"/>
</dbReference>
<dbReference type="PROSITE" id="PS50102">
    <property type="entry name" value="RRM"/>
    <property type="match status" value="1"/>
</dbReference>
<evidence type="ECO:0000259" key="6">
    <source>
        <dbReference type="PROSITE" id="PS50102"/>
    </source>
</evidence>
<evidence type="ECO:0000256" key="1">
    <source>
        <dbReference type="ARBA" id="ARBA00022679"/>
    </source>
</evidence>
<keyword evidence="1" id="KW-0808">Transferase</keyword>
<accession>A0A4Y1RQ38</accession>
<feature type="region of interest" description="Disordered" evidence="5">
    <location>
        <begin position="404"/>
        <end position="441"/>
    </location>
</feature>
<proteinExistence type="predicted"/>
<feature type="region of interest" description="Disordered" evidence="5">
    <location>
        <begin position="247"/>
        <end position="288"/>
    </location>
</feature>
<feature type="domain" description="UBC core" evidence="7">
    <location>
        <begin position="94"/>
        <end position="249"/>
    </location>
</feature>
<evidence type="ECO:0000256" key="3">
    <source>
        <dbReference type="PROSITE-ProRule" id="PRU00176"/>
    </source>
</evidence>
<evidence type="ECO:0000256" key="5">
    <source>
        <dbReference type="SAM" id="MobiDB-lite"/>
    </source>
</evidence>
<dbReference type="SMART" id="SM00360">
    <property type="entry name" value="RRM"/>
    <property type="match status" value="2"/>
</dbReference>
<dbReference type="Gene3D" id="3.30.70.330">
    <property type="match status" value="2"/>
</dbReference>
<dbReference type="PROSITE" id="PS00183">
    <property type="entry name" value="UBC_1"/>
    <property type="match status" value="1"/>
</dbReference>
<dbReference type="CDD" id="cd23798">
    <property type="entry name" value="UBCc_UBE2I"/>
    <property type="match status" value="1"/>
</dbReference>
<dbReference type="AlphaFoldDB" id="A0A4Y1RQ38"/>
<dbReference type="InterPro" id="IPR000608">
    <property type="entry name" value="UBC"/>
</dbReference>
<evidence type="ECO:0000256" key="4">
    <source>
        <dbReference type="PROSITE-ProRule" id="PRU10133"/>
    </source>
</evidence>
<feature type="compositionally biased region" description="Basic and acidic residues" evidence="5">
    <location>
        <begin position="411"/>
        <end position="424"/>
    </location>
</feature>
<dbReference type="InterPro" id="IPR012677">
    <property type="entry name" value="Nucleotide-bd_a/b_plait_sf"/>
</dbReference>
<feature type="compositionally biased region" description="Polar residues" evidence="5">
    <location>
        <begin position="10"/>
        <end position="22"/>
    </location>
</feature>
<dbReference type="Pfam" id="PF00179">
    <property type="entry name" value="UQ_con"/>
    <property type="match status" value="1"/>
</dbReference>